<evidence type="ECO:0000256" key="2">
    <source>
        <dbReference type="ARBA" id="ARBA00023125"/>
    </source>
</evidence>
<reference evidence="6" key="1">
    <citation type="journal article" date="2019" name="Int. J. Syst. Evol. Microbiol.">
        <title>The Global Catalogue of Microorganisms (GCM) 10K type strain sequencing project: providing services to taxonomists for standard genome sequencing and annotation.</title>
        <authorList>
            <consortium name="The Broad Institute Genomics Platform"/>
            <consortium name="The Broad Institute Genome Sequencing Center for Infectious Disease"/>
            <person name="Wu L."/>
            <person name="Ma J."/>
        </authorList>
    </citation>
    <scope>NUCLEOTIDE SEQUENCE [LARGE SCALE GENOMIC DNA]</scope>
    <source>
        <strain evidence="6">JCM 17805</strain>
    </source>
</reference>
<dbReference type="Gene3D" id="2.10.109.10">
    <property type="entry name" value="Umud Fragment, subunit A"/>
    <property type="match status" value="1"/>
</dbReference>
<dbReference type="InterPro" id="IPR010982">
    <property type="entry name" value="Lambda_DNA-bd_dom_sf"/>
</dbReference>
<sequence>MFTGLYEMDWTDRVRDLMRRREMTQLKLAEKSGYSAPGLNRLLNGKRGPSHESLSAIASALGTTVEYLMHGIDRPESSAQVSMVPMLADEQINKWQLAPDSIKEAVSQWIACPSSKAGMRTFAYRVSTDDMHAPAGSMSIAPGAIVYIDPDTNLDRGVTGLFLVNGQAVVREAHQIAGEWFMTPTNGKYQAIQMTGNAIFVGQVVGILQLP</sequence>
<feature type="domain" description="HTH cro/C1-type" evidence="4">
    <location>
        <begin position="14"/>
        <end position="68"/>
    </location>
</feature>
<dbReference type="Pfam" id="PF01381">
    <property type="entry name" value="HTH_3"/>
    <property type="match status" value="1"/>
</dbReference>
<gene>
    <name evidence="5" type="ORF">GCM10023116_43340</name>
</gene>
<dbReference type="SUPFAM" id="SSF51306">
    <property type="entry name" value="LexA/Signal peptidase"/>
    <property type="match status" value="1"/>
</dbReference>
<dbReference type="CDD" id="cd00093">
    <property type="entry name" value="HTH_XRE"/>
    <property type="match status" value="1"/>
</dbReference>
<dbReference type="SUPFAM" id="SSF47413">
    <property type="entry name" value="lambda repressor-like DNA-binding domains"/>
    <property type="match status" value="1"/>
</dbReference>
<keyword evidence="3" id="KW-0804">Transcription</keyword>
<dbReference type="PANTHER" id="PTHR40661:SF3">
    <property type="entry name" value="FELS-1 PROPHAGE TRANSCRIPTIONAL REGULATOR"/>
    <property type="match status" value="1"/>
</dbReference>
<dbReference type="InterPro" id="IPR036286">
    <property type="entry name" value="LexA/Signal_pep-like_sf"/>
</dbReference>
<dbReference type="PANTHER" id="PTHR40661">
    <property type="match status" value="1"/>
</dbReference>
<proteinExistence type="predicted"/>
<keyword evidence="6" id="KW-1185">Reference proteome</keyword>
<keyword evidence="2" id="KW-0238">DNA-binding</keyword>
<evidence type="ECO:0000313" key="5">
    <source>
        <dbReference type="EMBL" id="GAA4652050.1"/>
    </source>
</evidence>
<evidence type="ECO:0000259" key="4">
    <source>
        <dbReference type="PROSITE" id="PS50943"/>
    </source>
</evidence>
<evidence type="ECO:0000313" key="6">
    <source>
        <dbReference type="Proteomes" id="UP001500604"/>
    </source>
</evidence>
<comment type="caution">
    <text evidence="5">The sequence shown here is derived from an EMBL/GenBank/DDBJ whole genome shotgun (WGS) entry which is preliminary data.</text>
</comment>
<evidence type="ECO:0000256" key="1">
    <source>
        <dbReference type="ARBA" id="ARBA00023015"/>
    </source>
</evidence>
<dbReference type="PROSITE" id="PS50943">
    <property type="entry name" value="HTH_CROC1"/>
    <property type="match status" value="1"/>
</dbReference>
<dbReference type="SMART" id="SM00530">
    <property type="entry name" value="HTH_XRE"/>
    <property type="match status" value="1"/>
</dbReference>
<dbReference type="Gene3D" id="1.10.260.40">
    <property type="entry name" value="lambda repressor-like DNA-binding domains"/>
    <property type="match status" value="1"/>
</dbReference>
<dbReference type="InterPro" id="IPR015927">
    <property type="entry name" value="Peptidase_S24_S26A/B/C"/>
</dbReference>
<organism evidence="5 6">
    <name type="scientific">Kistimonas scapharcae</name>
    <dbReference type="NCBI Taxonomy" id="1036133"/>
    <lineage>
        <taxon>Bacteria</taxon>
        <taxon>Pseudomonadati</taxon>
        <taxon>Pseudomonadota</taxon>
        <taxon>Gammaproteobacteria</taxon>
        <taxon>Oceanospirillales</taxon>
        <taxon>Endozoicomonadaceae</taxon>
        <taxon>Kistimonas</taxon>
    </lineage>
</organism>
<dbReference type="Pfam" id="PF00717">
    <property type="entry name" value="Peptidase_S24"/>
    <property type="match status" value="1"/>
</dbReference>
<dbReference type="Proteomes" id="UP001500604">
    <property type="component" value="Unassembled WGS sequence"/>
</dbReference>
<accession>A0ABP8V7R0</accession>
<dbReference type="InterPro" id="IPR001387">
    <property type="entry name" value="Cro/C1-type_HTH"/>
</dbReference>
<keyword evidence="1" id="KW-0805">Transcription regulation</keyword>
<protein>
    <recommendedName>
        <fullName evidence="4">HTH cro/C1-type domain-containing protein</fullName>
    </recommendedName>
</protein>
<name>A0ABP8V7R0_9GAMM</name>
<evidence type="ECO:0000256" key="3">
    <source>
        <dbReference type="ARBA" id="ARBA00023163"/>
    </source>
</evidence>
<dbReference type="EMBL" id="BAABFL010000468">
    <property type="protein sequence ID" value="GAA4652050.1"/>
    <property type="molecule type" value="Genomic_DNA"/>
</dbReference>